<gene>
    <name evidence="1" type="ORF">HMPREF9447_03819</name>
</gene>
<dbReference type="Proteomes" id="UP000009872">
    <property type="component" value="Unassembled WGS sequence"/>
</dbReference>
<sequence length="133" mass="16209">MELLKLQDTIPFGKLKGKIINEIWKENPAYFNYLVKRNDKFLLDRTVFYELQQLYPNEKKRIKQLSLYNIRKTISISDFYTDEELAENNREMIDYEQQERDSALRNRYYEMGGLDFDLWRSGELDDIDCIDWD</sequence>
<organism evidence="1 2">
    <name type="scientific">Bacteroides oleiciplenus YIT 12058</name>
    <dbReference type="NCBI Taxonomy" id="742727"/>
    <lineage>
        <taxon>Bacteria</taxon>
        <taxon>Pseudomonadati</taxon>
        <taxon>Bacteroidota</taxon>
        <taxon>Bacteroidia</taxon>
        <taxon>Bacteroidales</taxon>
        <taxon>Bacteroidaceae</taxon>
        <taxon>Bacteroides</taxon>
    </lineage>
</organism>
<dbReference type="EMBL" id="ADLF01000016">
    <property type="protein sequence ID" value="EKU88945.1"/>
    <property type="molecule type" value="Genomic_DNA"/>
</dbReference>
<evidence type="ECO:0000313" key="2">
    <source>
        <dbReference type="Proteomes" id="UP000009872"/>
    </source>
</evidence>
<reference evidence="1 2" key="1">
    <citation type="submission" date="2012-09" db="EMBL/GenBank/DDBJ databases">
        <title>The Genome Sequence of Bacteroides oleiciplenus YIT 12058.</title>
        <authorList>
            <consortium name="The Broad Institute Genome Sequencing Platform"/>
            <person name="Earl A."/>
            <person name="Ward D."/>
            <person name="Feldgarden M."/>
            <person name="Gevers D."/>
            <person name="Morotomi M."/>
            <person name="Walker B."/>
            <person name="Young S.K."/>
            <person name="Zeng Q."/>
            <person name="Gargeya S."/>
            <person name="Fitzgerald M."/>
            <person name="Haas B."/>
            <person name="Abouelleil A."/>
            <person name="Alvarado L."/>
            <person name="Arachchi H.M."/>
            <person name="Berlin A.M."/>
            <person name="Chapman S.B."/>
            <person name="Goldberg J."/>
            <person name="Griggs A."/>
            <person name="Gujja S."/>
            <person name="Hansen M."/>
            <person name="Howarth C."/>
            <person name="Imamovic A."/>
            <person name="Larimer J."/>
            <person name="McCowen C."/>
            <person name="Montmayeur A."/>
            <person name="Murphy C."/>
            <person name="Neiman D."/>
            <person name="Pearson M."/>
            <person name="Priest M."/>
            <person name="Roberts A."/>
            <person name="Saif S."/>
            <person name="Shea T."/>
            <person name="Sisk P."/>
            <person name="Sykes S."/>
            <person name="Wortman J."/>
            <person name="Nusbaum C."/>
            <person name="Birren B."/>
        </authorList>
    </citation>
    <scope>NUCLEOTIDE SEQUENCE [LARGE SCALE GENOMIC DNA]</scope>
    <source>
        <strain evidence="1 2">YIT 12058</strain>
    </source>
</reference>
<keyword evidence="2" id="KW-1185">Reference proteome</keyword>
<protein>
    <submittedName>
        <fullName evidence="1">Uncharacterized protein</fullName>
    </submittedName>
</protein>
<dbReference type="PATRIC" id="fig|742727.4.peg.3889"/>
<accession>K9EIJ6</accession>
<dbReference type="AlphaFoldDB" id="K9EIJ6"/>
<proteinExistence type="predicted"/>
<comment type="caution">
    <text evidence="1">The sequence shown here is derived from an EMBL/GenBank/DDBJ whole genome shotgun (WGS) entry which is preliminary data.</text>
</comment>
<dbReference type="HOGENOM" id="CLU_1902507_0_0_10"/>
<evidence type="ECO:0000313" key="1">
    <source>
        <dbReference type="EMBL" id="EKU88945.1"/>
    </source>
</evidence>
<dbReference type="RefSeq" id="WP_009131344.1">
    <property type="nucleotide sequence ID" value="NZ_JH992943.1"/>
</dbReference>
<name>K9EIJ6_9BACE</name>